<sequence length="67" mass="7136">MSAFTGASVCVCYQVGEDEILGWIRRGAASVEDLGEMCRAGQGCGDCHESLEELLEDVSAEGPPDER</sequence>
<reference evidence="2 3" key="1">
    <citation type="submission" date="2024-09" db="EMBL/GenBank/DDBJ databases">
        <authorList>
            <person name="Lee S.D."/>
        </authorList>
    </citation>
    <scope>NUCLEOTIDE SEQUENCE [LARGE SCALE GENOMIC DNA]</scope>
    <source>
        <strain evidence="2 3">N8-3</strain>
    </source>
</reference>
<dbReference type="Pfam" id="PF04324">
    <property type="entry name" value="Fer2_BFD"/>
    <property type="match status" value="1"/>
</dbReference>
<dbReference type="Gene3D" id="1.10.10.1100">
    <property type="entry name" value="BFD-like [2Fe-2S]-binding domain"/>
    <property type="match status" value="1"/>
</dbReference>
<dbReference type="RefSeq" id="WP_380536319.1">
    <property type="nucleotide sequence ID" value="NZ_JBHFAB010000009.1"/>
</dbReference>
<evidence type="ECO:0000313" key="2">
    <source>
        <dbReference type="EMBL" id="MFC1417848.1"/>
    </source>
</evidence>
<dbReference type="InterPro" id="IPR041854">
    <property type="entry name" value="BFD-like_2Fe2S-bd_dom_sf"/>
</dbReference>
<protein>
    <submittedName>
        <fullName evidence="2">Bacterioferritin-associated ferredoxin</fullName>
    </submittedName>
</protein>
<proteinExistence type="predicted"/>
<dbReference type="EMBL" id="JBHFAB010000009">
    <property type="protein sequence ID" value="MFC1417848.1"/>
    <property type="molecule type" value="Genomic_DNA"/>
</dbReference>
<keyword evidence="3" id="KW-1185">Reference proteome</keyword>
<comment type="caution">
    <text evidence="2">The sequence shown here is derived from an EMBL/GenBank/DDBJ whole genome shotgun (WGS) entry which is preliminary data.</text>
</comment>
<evidence type="ECO:0000259" key="1">
    <source>
        <dbReference type="Pfam" id="PF04324"/>
    </source>
</evidence>
<organism evidence="2 3">
    <name type="scientific">Streptacidiphilus cavernicola</name>
    <dbReference type="NCBI Taxonomy" id="3342716"/>
    <lineage>
        <taxon>Bacteria</taxon>
        <taxon>Bacillati</taxon>
        <taxon>Actinomycetota</taxon>
        <taxon>Actinomycetes</taxon>
        <taxon>Kitasatosporales</taxon>
        <taxon>Streptomycetaceae</taxon>
        <taxon>Streptacidiphilus</taxon>
    </lineage>
</organism>
<dbReference type="Proteomes" id="UP001592531">
    <property type="component" value="Unassembled WGS sequence"/>
</dbReference>
<accession>A0ABV6VW25</accession>
<evidence type="ECO:0000313" key="3">
    <source>
        <dbReference type="Proteomes" id="UP001592531"/>
    </source>
</evidence>
<gene>
    <name evidence="2" type="ORF">ACEZDE_14520</name>
</gene>
<dbReference type="InterPro" id="IPR007419">
    <property type="entry name" value="BFD-like_2Fe2S-bd_dom"/>
</dbReference>
<feature type="domain" description="BFD-like [2Fe-2S]-binding" evidence="1">
    <location>
        <begin position="9"/>
        <end position="56"/>
    </location>
</feature>
<name>A0ABV6VW25_9ACTN</name>